<organism evidence="1 2">
    <name type="scientific">Rhizopogon vinicolor AM-OR11-026</name>
    <dbReference type="NCBI Taxonomy" id="1314800"/>
    <lineage>
        <taxon>Eukaryota</taxon>
        <taxon>Fungi</taxon>
        <taxon>Dikarya</taxon>
        <taxon>Basidiomycota</taxon>
        <taxon>Agaricomycotina</taxon>
        <taxon>Agaricomycetes</taxon>
        <taxon>Agaricomycetidae</taxon>
        <taxon>Boletales</taxon>
        <taxon>Suillineae</taxon>
        <taxon>Rhizopogonaceae</taxon>
        <taxon>Rhizopogon</taxon>
    </lineage>
</organism>
<dbReference type="InParanoid" id="A0A1B7MS79"/>
<evidence type="ECO:0000313" key="2">
    <source>
        <dbReference type="Proteomes" id="UP000092154"/>
    </source>
</evidence>
<evidence type="ECO:0000313" key="1">
    <source>
        <dbReference type="EMBL" id="OAX35407.1"/>
    </source>
</evidence>
<gene>
    <name evidence="1" type="ORF">K503DRAFT_773520</name>
</gene>
<dbReference type="AlphaFoldDB" id="A0A1B7MS79"/>
<proteinExistence type="predicted"/>
<keyword evidence="2" id="KW-1185">Reference proteome</keyword>
<dbReference type="Proteomes" id="UP000092154">
    <property type="component" value="Unassembled WGS sequence"/>
</dbReference>
<name>A0A1B7MS79_9AGAM</name>
<reference evidence="1 2" key="1">
    <citation type="submission" date="2016-06" db="EMBL/GenBank/DDBJ databases">
        <title>Comparative genomics of the ectomycorrhizal sister species Rhizopogon vinicolor and Rhizopogon vesiculosus (Basidiomycota: Boletales) reveals a divergence of the mating type B locus.</title>
        <authorList>
            <consortium name="DOE Joint Genome Institute"/>
            <person name="Mujic A.B."/>
            <person name="Kuo A."/>
            <person name="Tritt A."/>
            <person name="Lipzen A."/>
            <person name="Chen C."/>
            <person name="Johnson J."/>
            <person name="Sharma A."/>
            <person name="Barry K."/>
            <person name="Grigoriev I.V."/>
            <person name="Spatafora J.W."/>
        </authorList>
    </citation>
    <scope>NUCLEOTIDE SEQUENCE [LARGE SCALE GENOMIC DNA]</scope>
    <source>
        <strain evidence="1 2">AM-OR11-026</strain>
    </source>
</reference>
<accession>A0A1B7MS79</accession>
<dbReference type="EMBL" id="KV448504">
    <property type="protein sequence ID" value="OAX35407.1"/>
    <property type="molecule type" value="Genomic_DNA"/>
</dbReference>
<sequence>MARLISELAWCIRVCVPSRQLSGMRRGDSRLVTAVQTLSAVTCHARTVTIQIDKIRREVQIVGDGTHIVFRHLEHCCSFSHSVLHTLQCCMMEQRKKDFEEHPKFTMPRTVLPNLICELQALEPR</sequence>
<protein>
    <submittedName>
        <fullName evidence="1">Uncharacterized protein</fullName>
    </submittedName>
</protein>